<dbReference type="PANTHER" id="PTHR11003">
    <property type="entry name" value="POTASSIUM CHANNEL, SUBFAMILY K"/>
    <property type="match status" value="1"/>
</dbReference>
<evidence type="ECO:0000256" key="3">
    <source>
        <dbReference type="ARBA" id="ARBA00022448"/>
    </source>
</evidence>
<keyword evidence="10 13" id="KW-0472">Membrane</keyword>
<dbReference type="Gene3D" id="1.10.287.70">
    <property type="match status" value="1"/>
</dbReference>
<dbReference type="InterPro" id="IPR003092">
    <property type="entry name" value="2pore_dom_K_chnl_TASK"/>
</dbReference>
<evidence type="ECO:0000313" key="15">
    <source>
        <dbReference type="Ensembl" id="ENSCSAVP00000005520.1"/>
    </source>
</evidence>
<dbReference type="Ensembl" id="ENSCSAVT00000005594.1">
    <property type="protein sequence ID" value="ENSCSAVP00000005520.1"/>
    <property type="gene ID" value="ENSCSAVG00000003301.1"/>
</dbReference>
<evidence type="ECO:0000256" key="11">
    <source>
        <dbReference type="ARBA" id="ARBA00023303"/>
    </source>
</evidence>
<reference evidence="16" key="1">
    <citation type="submission" date="2003-08" db="EMBL/GenBank/DDBJ databases">
        <authorList>
            <person name="Birren B."/>
            <person name="Nusbaum C."/>
            <person name="Abebe A."/>
            <person name="Abouelleil A."/>
            <person name="Adekoya E."/>
            <person name="Ait-zahra M."/>
            <person name="Allen N."/>
            <person name="Allen T."/>
            <person name="An P."/>
            <person name="Anderson M."/>
            <person name="Anderson S."/>
            <person name="Arachchi H."/>
            <person name="Armbruster J."/>
            <person name="Bachantsang P."/>
            <person name="Baldwin J."/>
            <person name="Barry A."/>
            <person name="Bayul T."/>
            <person name="Blitshsteyn B."/>
            <person name="Bloom T."/>
            <person name="Blye J."/>
            <person name="Boguslavskiy L."/>
            <person name="Borowsky M."/>
            <person name="Boukhgalter B."/>
            <person name="Brunache A."/>
            <person name="Butler J."/>
            <person name="Calixte N."/>
            <person name="Calvo S."/>
            <person name="Camarata J."/>
            <person name="Campo K."/>
            <person name="Chang J."/>
            <person name="Cheshatsang Y."/>
            <person name="Citroen M."/>
            <person name="Collymore A."/>
            <person name="Considine T."/>
            <person name="Cook A."/>
            <person name="Cooke P."/>
            <person name="Corum B."/>
            <person name="Cuomo C."/>
            <person name="David R."/>
            <person name="Dawoe T."/>
            <person name="Degray S."/>
            <person name="Dodge S."/>
            <person name="Dooley K."/>
            <person name="Dorje P."/>
            <person name="Dorjee K."/>
            <person name="Dorris L."/>
            <person name="Duffey N."/>
            <person name="Dupes A."/>
            <person name="Elkins T."/>
            <person name="Engels R."/>
            <person name="Erickson J."/>
            <person name="Farina A."/>
            <person name="Faro S."/>
            <person name="Ferreira P."/>
            <person name="Fischer H."/>
            <person name="Fitzgerald M."/>
            <person name="Foley K."/>
            <person name="Gage D."/>
            <person name="Galagan J."/>
            <person name="Gearin G."/>
            <person name="Gnerre S."/>
            <person name="Gnirke A."/>
            <person name="Goyette A."/>
            <person name="Graham J."/>
            <person name="Grandbois E."/>
            <person name="Gyaltsen K."/>
            <person name="Hafez N."/>
            <person name="Hagopian D."/>
            <person name="Hagos B."/>
            <person name="Hall J."/>
            <person name="Hatcher B."/>
            <person name="Heller A."/>
            <person name="Higgins H."/>
            <person name="Honan T."/>
            <person name="Horn A."/>
            <person name="Houde N."/>
            <person name="Hughes L."/>
            <person name="Hulme W."/>
            <person name="Husby E."/>
            <person name="Iliev I."/>
            <person name="Jaffe D."/>
            <person name="Jones C."/>
            <person name="Kamal M."/>
            <person name="Kamat A."/>
            <person name="Kamvysselis M."/>
            <person name="Karlsson E."/>
            <person name="Kells C."/>
            <person name="Kieu A."/>
            <person name="Kisner P."/>
            <person name="Kodira C."/>
            <person name="Kulbokas E."/>
            <person name="Labutti K."/>
            <person name="Lama D."/>
            <person name="Landers T."/>
            <person name="Leger J."/>
            <person name="Levine S."/>
            <person name="Lewis D."/>
            <person name="Lewis T."/>
            <person name="Lindblad-toh K."/>
            <person name="Liu X."/>
            <person name="Lokyitsang T."/>
            <person name="Lokyitsang Y."/>
            <person name="Lucien O."/>
            <person name="Lui A."/>
            <person name="Ma L.J."/>
            <person name="Mabbitt R."/>
            <person name="Macdonald J."/>
            <person name="Maclean C."/>
            <person name="Major J."/>
            <person name="Manning J."/>
            <person name="Marabella R."/>
            <person name="Maru K."/>
            <person name="Matthews C."/>
            <person name="Mauceli E."/>
            <person name="Mccarthy M."/>
            <person name="Mcdonough S."/>
            <person name="Mcghee T."/>
            <person name="Meldrim J."/>
            <person name="Meneus L."/>
            <person name="Mesirov J."/>
            <person name="Mihalev A."/>
            <person name="Mihova T."/>
            <person name="Mikkelsen T."/>
            <person name="Mlenga V."/>
            <person name="Moru K."/>
            <person name="Mozes J."/>
            <person name="Mulrain L."/>
            <person name="Munson G."/>
            <person name="Naylor J."/>
            <person name="Newes C."/>
            <person name="Nguyen C."/>
            <person name="Nguyen N."/>
            <person name="Nguyen T."/>
            <person name="Nicol R."/>
            <person name="Nielsen C."/>
            <person name="Nizzari M."/>
            <person name="Norbu C."/>
            <person name="Norbu N."/>
            <person name="O'donnell P."/>
            <person name="Okoawo O."/>
            <person name="O'leary S."/>
            <person name="Omotosho B."/>
            <person name="O'neill K."/>
            <person name="Osman S."/>
            <person name="Parker S."/>
            <person name="Perrin D."/>
            <person name="Phunkhang P."/>
            <person name="Piqani B."/>
            <person name="Purcell S."/>
            <person name="Rachupka T."/>
            <person name="Ramasamy U."/>
            <person name="Rameau R."/>
            <person name="Ray V."/>
            <person name="Raymond C."/>
            <person name="Retta R."/>
            <person name="Richardson S."/>
            <person name="Rise C."/>
            <person name="Rodriguez J."/>
            <person name="Rogers J."/>
            <person name="Rogov P."/>
            <person name="Rutman M."/>
            <person name="Schupbach R."/>
            <person name="Seaman C."/>
            <person name="Settipalli S."/>
            <person name="Sharpe T."/>
            <person name="Sheridan J."/>
            <person name="Sherpa N."/>
            <person name="Shi J."/>
            <person name="Smirnov S."/>
            <person name="Smith C."/>
            <person name="Sougnez C."/>
            <person name="Spencer B."/>
            <person name="Stalker J."/>
            <person name="Stange-thomann N."/>
            <person name="Stavropoulos S."/>
            <person name="Stetson K."/>
            <person name="Stone C."/>
            <person name="Stone S."/>
            <person name="Stubbs M."/>
            <person name="Talamas J."/>
            <person name="Tchuinga P."/>
            <person name="Tenzing P."/>
            <person name="Tesfaye S."/>
            <person name="Theodore J."/>
            <person name="Thoulutsang Y."/>
            <person name="Topham K."/>
            <person name="Towey S."/>
            <person name="Tsamla T."/>
            <person name="Tsomo N."/>
            <person name="Vallee D."/>
            <person name="Vassiliev H."/>
            <person name="Venkataraman V."/>
            <person name="Vinson J."/>
            <person name="Vo A."/>
            <person name="Wade C."/>
            <person name="Wang S."/>
            <person name="Wangchuk T."/>
            <person name="Wangdi T."/>
            <person name="Whittaker C."/>
            <person name="Wilkinson J."/>
            <person name="Wu Y."/>
            <person name="Wyman D."/>
            <person name="Yadav S."/>
            <person name="Yang S."/>
            <person name="Yang X."/>
            <person name="Yeager S."/>
            <person name="Yee E."/>
            <person name="Young G."/>
            <person name="Zainoun J."/>
            <person name="Zembeck L."/>
            <person name="Zimmer A."/>
            <person name="Zody M."/>
            <person name="Lander E."/>
        </authorList>
    </citation>
    <scope>NUCLEOTIDE SEQUENCE [LARGE SCALE GENOMIC DNA]</scope>
</reference>
<dbReference type="AlphaFoldDB" id="H2YJM1"/>
<reference evidence="15" key="3">
    <citation type="submission" date="2025-09" db="UniProtKB">
        <authorList>
            <consortium name="Ensembl"/>
        </authorList>
    </citation>
    <scope>IDENTIFICATION</scope>
</reference>
<keyword evidence="8 13" id="KW-1133">Transmembrane helix</keyword>
<evidence type="ECO:0000313" key="16">
    <source>
        <dbReference type="Proteomes" id="UP000007875"/>
    </source>
</evidence>
<protein>
    <recommendedName>
        <fullName evidence="14">Potassium channel domain-containing protein</fullName>
    </recommendedName>
</protein>
<feature type="transmembrane region" description="Helical" evidence="13">
    <location>
        <begin position="109"/>
        <end position="130"/>
    </location>
</feature>
<dbReference type="PANTHER" id="PTHR11003:SF291">
    <property type="entry name" value="IP11374P"/>
    <property type="match status" value="1"/>
</dbReference>
<evidence type="ECO:0000256" key="9">
    <source>
        <dbReference type="ARBA" id="ARBA00023065"/>
    </source>
</evidence>
<feature type="domain" description="Potassium channel" evidence="14">
    <location>
        <begin position="169"/>
        <end position="244"/>
    </location>
</feature>
<keyword evidence="6" id="KW-0631">Potassium channel</keyword>
<sequence>MRHTANSRTITLIVVGLTYLFIGAGIFSAIERQNEIESSKELFGYENHFRTLYNISDADFENLTYVIMGLQPHKAGVQWSFVGSLYFAITVVTTIGYGHAVPQTTTGKLACIAYAVLGIPLCLVMFQAMGDRMNNSAKSMLKSAGRKLGFKFDEISHKCLIPFGILSCCVTVAVGSVAFSHFEGWSYLNSVYYCVMTLSTIGFGDYVALQADGALQQRPQYVAFSFIYILIGLTVIGAFLNLVILRLIVTNSESGFQHHEFRRKVRKR</sequence>
<keyword evidence="3 12" id="KW-0813">Transport</keyword>
<keyword evidence="7" id="KW-0630">Potassium</keyword>
<keyword evidence="9 12" id="KW-0406">Ion transport</keyword>
<dbReference type="PRINTS" id="PR01333">
    <property type="entry name" value="2POREKCHANEL"/>
</dbReference>
<dbReference type="PIRSF" id="PIRSF038061">
    <property type="entry name" value="K_channel_subfamily_K_type"/>
    <property type="match status" value="1"/>
</dbReference>
<evidence type="ECO:0000256" key="7">
    <source>
        <dbReference type="ARBA" id="ARBA00022958"/>
    </source>
</evidence>
<feature type="domain" description="Potassium channel" evidence="14">
    <location>
        <begin position="76"/>
        <end position="133"/>
    </location>
</feature>
<dbReference type="GO" id="GO:0030322">
    <property type="term" value="P:stabilization of membrane potential"/>
    <property type="evidence" value="ECO:0007669"/>
    <property type="project" value="TreeGrafter"/>
</dbReference>
<dbReference type="Proteomes" id="UP000007875">
    <property type="component" value="Unassembled WGS sequence"/>
</dbReference>
<keyword evidence="16" id="KW-1185">Reference proteome</keyword>
<evidence type="ECO:0000256" key="10">
    <source>
        <dbReference type="ARBA" id="ARBA00023136"/>
    </source>
</evidence>
<organism evidence="15 16">
    <name type="scientific">Ciona savignyi</name>
    <name type="common">Pacific transparent sea squirt</name>
    <dbReference type="NCBI Taxonomy" id="51511"/>
    <lineage>
        <taxon>Eukaryota</taxon>
        <taxon>Metazoa</taxon>
        <taxon>Chordata</taxon>
        <taxon>Tunicata</taxon>
        <taxon>Ascidiacea</taxon>
        <taxon>Phlebobranchia</taxon>
        <taxon>Cionidae</taxon>
        <taxon>Ciona</taxon>
    </lineage>
</organism>
<dbReference type="InterPro" id="IPR013099">
    <property type="entry name" value="K_chnl_dom"/>
</dbReference>
<evidence type="ECO:0000256" key="12">
    <source>
        <dbReference type="RuleBase" id="RU003857"/>
    </source>
</evidence>
<dbReference type="SUPFAM" id="SSF81324">
    <property type="entry name" value="Voltage-gated potassium channels"/>
    <property type="match status" value="2"/>
</dbReference>
<dbReference type="PRINTS" id="PR01095">
    <property type="entry name" value="TASKCHANNEL"/>
</dbReference>
<feature type="transmembrane region" description="Helical" evidence="13">
    <location>
        <begin position="221"/>
        <end position="249"/>
    </location>
</feature>
<accession>H2YJM1</accession>
<feature type="transmembrane region" description="Helical" evidence="13">
    <location>
        <begin position="12"/>
        <end position="30"/>
    </location>
</feature>
<comment type="subcellular location">
    <subcellularLocation>
        <location evidence="1">Membrane</location>
        <topology evidence="1">Multi-pass membrane protein</topology>
    </subcellularLocation>
</comment>
<feature type="transmembrane region" description="Helical" evidence="13">
    <location>
        <begin position="191"/>
        <end position="209"/>
    </location>
</feature>
<keyword evidence="4" id="KW-0633">Potassium transport</keyword>
<feature type="transmembrane region" description="Helical" evidence="13">
    <location>
        <begin position="77"/>
        <end position="97"/>
    </location>
</feature>
<comment type="similarity">
    <text evidence="2 12">Belongs to the two pore domain potassium channel (TC 1.A.1.8) family.</text>
</comment>
<name>H2YJM1_CIOSA</name>
<evidence type="ECO:0000256" key="13">
    <source>
        <dbReference type="SAM" id="Phobius"/>
    </source>
</evidence>
<dbReference type="OMA" id="WSYFHAF"/>
<keyword evidence="11 12" id="KW-0407">Ion channel</keyword>
<dbReference type="InterPro" id="IPR003280">
    <property type="entry name" value="2pore_dom_K_chnl"/>
</dbReference>
<dbReference type="GeneTree" id="ENSGT00940000160902"/>
<dbReference type="Pfam" id="PF07885">
    <property type="entry name" value="Ion_trans_2"/>
    <property type="match status" value="2"/>
</dbReference>
<feature type="transmembrane region" description="Helical" evidence="13">
    <location>
        <begin position="160"/>
        <end position="179"/>
    </location>
</feature>
<evidence type="ECO:0000256" key="1">
    <source>
        <dbReference type="ARBA" id="ARBA00004141"/>
    </source>
</evidence>
<evidence type="ECO:0000256" key="2">
    <source>
        <dbReference type="ARBA" id="ARBA00006666"/>
    </source>
</evidence>
<evidence type="ECO:0000256" key="5">
    <source>
        <dbReference type="ARBA" id="ARBA00022692"/>
    </source>
</evidence>
<evidence type="ECO:0000256" key="4">
    <source>
        <dbReference type="ARBA" id="ARBA00022538"/>
    </source>
</evidence>
<evidence type="ECO:0000259" key="14">
    <source>
        <dbReference type="Pfam" id="PF07885"/>
    </source>
</evidence>
<proteinExistence type="inferred from homology"/>
<evidence type="ECO:0000256" key="6">
    <source>
        <dbReference type="ARBA" id="ARBA00022826"/>
    </source>
</evidence>
<keyword evidence="5 12" id="KW-0812">Transmembrane</keyword>
<dbReference type="GO" id="GO:0015271">
    <property type="term" value="F:outward rectifier potassium channel activity"/>
    <property type="evidence" value="ECO:0007669"/>
    <property type="project" value="TreeGrafter"/>
</dbReference>
<dbReference type="GO" id="GO:0005886">
    <property type="term" value="C:plasma membrane"/>
    <property type="evidence" value="ECO:0007669"/>
    <property type="project" value="TreeGrafter"/>
</dbReference>
<evidence type="ECO:0000256" key="8">
    <source>
        <dbReference type="ARBA" id="ARBA00022989"/>
    </source>
</evidence>
<reference evidence="15" key="2">
    <citation type="submission" date="2025-08" db="UniProtKB">
        <authorList>
            <consortium name="Ensembl"/>
        </authorList>
    </citation>
    <scope>IDENTIFICATION</scope>
</reference>
<dbReference type="GO" id="GO:0022841">
    <property type="term" value="F:potassium ion leak channel activity"/>
    <property type="evidence" value="ECO:0007669"/>
    <property type="project" value="TreeGrafter"/>
</dbReference>